<evidence type="ECO:0000256" key="1">
    <source>
        <dbReference type="SAM" id="Coils"/>
    </source>
</evidence>
<dbReference type="RefSeq" id="WP_118906418.1">
    <property type="nucleotide sequence ID" value="NZ_QWFA01000304.1"/>
</dbReference>
<dbReference type="AlphaFoldDB" id="A0A423UQB3"/>
<proteinExistence type="predicted"/>
<keyword evidence="1" id="KW-0175">Coiled coil</keyword>
<sequence length="134" mass="14597">MRNENARIALEAERREQQAERIATDRAAATVKAAQDEKNAALIALEAARLREEAARVEAAAVEAEDVARLSPRERNERRVARMLLEAAESEAGITLEAVPLADIQSELGFGRTTASEMRAAALTLLQDGYRPTA</sequence>
<comment type="caution">
    <text evidence="2">The sequence shown here is derived from an EMBL/GenBank/DDBJ whole genome shotgun (WGS) entry which is preliminary data.</text>
</comment>
<evidence type="ECO:0000313" key="2">
    <source>
        <dbReference type="EMBL" id="ROV64511.1"/>
    </source>
</evidence>
<evidence type="ECO:0000313" key="3">
    <source>
        <dbReference type="Proteomes" id="UP000285596"/>
    </source>
</evidence>
<dbReference type="Proteomes" id="UP000285596">
    <property type="component" value="Unassembled WGS sequence"/>
</dbReference>
<reference evidence="2 3" key="1">
    <citation type="submission" date="2018-08" db="EMBL/GenBank/DDBJ databases">
        <title>Streptomyces globisporus 1912-4Crt, whole genome shotgun sequence.</title>
        <authorList>
            <person name="Matselyukh B."/>
        </authorList>
    </citation>
    <scope>NUCLEOTIDE SEQUENCE [LARGE SCALE GENOMIC DNA]</scope>
    <source>
        <strain evidence="2 3">1912-4Crt</strain>
    </source>
</reference>
<name>A0A423UQB3_STRGL</name>
<gene>
    <name evidence="2" type="ORF">D3105_32440</name>
</gene>
<protein>
    <submittedName>
        <fullName evidence="2">Uncharacterized protein</fullName>
    </submittedName>
</protein>
<feature type="coiled-coil region" evidence="1">
    <location>
        <begin position="31"/>
        <end position="67"/>
    </location>
</feature>
<organism evidence="2 3">
    <name type="scientific">Streptomyces globisporus</name>
    <dbReference type="NCBI Taxonomy" id="1908"/>
    <lineage>
        <taxon>Bacteria</taxon>
        <taxon>Bacillati</taxon>
        <taxon>Actinomycetota</taxon>
        <taxon>Actinomycetes</taxon>
        <taxon>Kitasatosporales</taxon>
        <taxon>Streptomycetaceae</taxon>
        <taxon>Streptomyces</taxon>
    </lineage>
</organism>
<dbReference type="EMBL" id="QWFA01000304">
    <property type="protein sequence ID" value="ROV64511.1"/>
    <property type="molecule type" value="Genomic_DNA"/>
</dbReference>
<accession>A0A423UQB3</accession>